<feature type="domain" description="N-terminal Ras-GEF" evidence="5">
    <location>
        <begin position="149"/>
        <end position="322"/>
    </location>
</feature>
<dbReference type="PROSITE" id="PS50009">
    <property type="entry name" value="RASGEF_CAT"/>
    <property type="match status" value="1"/>
</dbReference>
<dbReference type="EMBL" id="JADGJW010000235">
    <property type="protein sequence ID" value="KAJ3221354.1"/>
    <property type="molecule type" value="Genomic_DNA"/>
</dbReference>
<evidence type="ECO:0000259" key="4">
    <source>
        <dbReference type="PROSITE" id="PS50009"/>
    </source>
</evidence>
<feature type="region of interest" description="Disordered" evidence="3">
    <location>
        <begin position="544"/>
        <end position="564"/>
    </location>
</feature>
<dbReference type="InterPro" id="IPR001895">
    <property type="entry name" value="RASGEF_cat_dom"/>
</dbReference>
<sequence length="930" mass="106361">MLGNYYQDTKLIKSDQDSNRCYSLLLPSLDKIASNNVKPFSKKSIRSKPSEITASTAEDKIDKNTRPNENALKTASSKTSRYINRDSIKSYFTCTDELSKIEGKLVIDLDEQFTEFSKIDVILKEKNIDIDGKGKILLLDEYQNKVLKSEVEFLAGTVDKLSNWLISTEDSSFIEDFLLTFRYFLSPSVLGEILVSNLNLKENSATLYCTKDSIFEHYLEEDSKAEGTKNNECSNNCSNGNGVTPNSVDLMLLRDMEKKKLAGFRKRTLKLLGRWSLSWSEDIMNFPSLFQLLKNSLTSLQKELEFTSENTVKEDNLIKAILNNLKYEEPKLLNQQKSLLKFEEVEADLLDFYSTFSRKEVAPKKNTTFYNMHGFDSQVTCKSVTSSGPSNFSASSSLNVSFDFSNNAKGVILPNLNEKDTQIHDPSLSKVYVKDIHPETKVNETLKCSSGKYSSSAQIKKMKKSLFSNLLKTRDTSAGSNEDIIKVEEEKLKRENKRQFYRSSVVNHPVVKSTISQKELENGKKVREELQNPQPVPAKNLLAVVTKPPPPKVNTKPLSGEPTKHSKDELQILKSITTTSDNFENLRKSLVLNYPPSLIAKKLYLLELKTFNKLKLQDFLKVESWSHQNFIINFEGEGKRSCINFWREYLEKVYISDDEFVKVNFERSEGNFCSSTSYFENKTNLIENSANSVSCLIKRFETTFQWVLSEILLTKDLATRIDILDAFILLARSCKELGNYQTLILILLALQHPSVRSLTSTWSGLSDKGWSTIESLEKYALDCSLENKSWKIFDDTEEFLFSKKSKRENKVIIPFIGIYLMNLSIIWKILPSQIRANHFLKKSNSSLKELDQLIYFKKFRLISSNLKKVKKSVDAVNELLKGEDHKEFRSRVLGGVEGDCDSLDVYLSNYGGIKLKNEREWDFISSKLEK</sequence>
<keyword evidence="1 2" id="KW-0344">Guanine-nucleotide releasing factor</keyword>
<dbReference type="SMART" id="SM00147">
    <property type="entry name" value="RasGEF"/>
    <property type="match status" value="1"/>
</dbReference>
<reference evidence="6" key="1">
    <citation type="submission" date="2020-05" db="EMBL/GenBank/DDBJ databases">
        <title>Phylogenomic resolution of chytrid fungi.</title>
        <authorList>
            <person name="Stajich J.E."/>
            <person name="Amses K."/>
            <person name="Simmons R."/>
            <person name="Seto K."/>
            <person name="Myers J."/>
            <person name="Bonds A."/>
            <person name="Quandt C.A."/>
            <person name="Barry K."/>
            <person name="Liu P."/>
            <person name="Grigoriev I."/>
            <person name="Longcore J.E."/>
            <person name="James T.Y."/>
        </authorList>
    </citation>
    <scope>NUCLEOTIDE SEQUENCE</scope>
    <source>
        <strain evidence="6">JEL0476</strain>
    </source>
</reference>
<comment type="caution">
    <text evidence="6">The sequence shown here is derived from an EMBL/GenBank/DDBJ whole genome shotgun (WGS) entry which is preliminary data.</text>
</comment>
<dbReference type="PANTHER" id="PTHR23113:SF363">
    <property type="entry name" value="PROTEIN SON OF SEVENLESS"/>
    <property type="match status" value="1"/>
</dbReference>
<dbReference type="GO" id="GO:0005886">
    <property type="term" value="C:plasma membrane"/>
    <property type="evidence" value="ECO:0007669"/>
    <property type="project" value="TreeGrafter"/>
</dbReference>
<keyword evidence="7" id="KW-1185">Reference proteome</keyword>
<dbReference type="GO" id="GO:0005085">
    <property type="term" value="F:guanyl-nucleotide exchange factor activity"/>
    <property type="evidence" value="ECO:0007669"/>
    <property type="project" value="UniProtKB-KW"/>
</dbReference>
<dbReference type="Pfam" id="PF00617">
    <property type="entry name" value="RasGEF"/>
    <property type="match status" value="1"/>
</dbReference>
<dbReference type="InterPro" id="IPR008937">
    <property type="entry name" value="Ras-like_GEF"/>
</dbReference>
<dbReference type="Gene3D" id="1.10.840.10">
    <property type="entry name" value="Ras guanine-nucleotide exchange factors catalytic domain"/>
    <property type="match status" value="1"/>
</dbReference>
<evidence type="ECO:0000256" key="3">
    <source>
        <dbReference type="SAM" id="MobiDB-lite"/>
    </source>
</evidence>
<dbReference type="InterPro" id="IPR000651">
    <property type="entry name" value="Ras-like_Gua-exchang_fac_N"/>
</dbReference>
<feature type="domain" description="Ras-GEF" evidence="4">
    <location>
        <begin position="595"/>
        <end position="906"/>
    </location>
</feature>
<name>A0AAD5U1N1_9FUNG</name>
<dbReference type="SUPFAM" id="SSF48366">
    <property type="entry name" value="Ras GEF"/>
    <property type="match status" value="1"/>
</dbReference>
<accession>A0AAD5U1N1</accession>
<dbReference type="PROSITE" id="PS50212">
    <property type="entry name" value="RASGEF_NTER"/>
    <property type="match status" value="1"/>
</dbReference>
<dbReference type="Pfam" id="PF00618">
    <property type="entry name" value="RasGEF_N"/>
    <property type="match status" value="1"/>
</dbReference>
<organism evidence="6 7">
    <name type="scientific">Clydaea vesicula</name>
    <dbReference type="NCBI Taxonomy" id="447962"/>
    <lineage>
        <taxon>Eukaryota</taxon>
        <taxon>Fungi</taxon>
        <taxon>Fungi incertae sedis</taxon>
        <taxon>Chytridiomycota</taxon>
        <taxon>Chytridiomycota incertae sedis</taxon>
        <taxon>Chytridiomycetes</taxon>
        <taxon>Lobulomycetales</taxon>
        <taxon>Lobulomycetaceae</taxon>
        <taxon>Clydaea</taxon>
    </lineage>
</organism>
<gene>
    <name evidence="6" type="primary">LTE1</name>
    <name evidence="6" type="ORF">HK099_003580</name>
</gene>
<dbReference type="Proteomes" id="UP001211065">
    <property type="component" value="Unassembled WGS sequence"/>
</dbReference>
<protein>
    <submittedName>
        <fullName evidence="6">Guanine nucleotide exchange factor lte1</fullName>
    </submittedName>
</protein>
<evidence type="ECO:0000256" key="1">
    <source>
        <dbReference type="ARBA" id="ARBA00022658"/>
    </source>
</evidence>
<dbReference type="PANTHER" id="PTHR23113">
    <property type="entry name" value="GUANINE NUCLEOTIDE EXCHANGE FACTOR"/>
    <property type="match status" value="1"/>
</dbReference>
<evidence type="ECO:0000256" key="2">
    <source>
        <dbReference type="PROSITE-ProRule" id="PRU00168"/>
    </source>
</evidence>
<dbReference type="AlphaFoldDB" id="A0AAD5U1N1"/>
<proteinExistence type="predicted"/>
<evidence type="ECO:0000313" key="7">
    <source>
        <dbReference type="Proteomes" id="UP001211065"/>
    </source>
</evidence>
<dbReference type="Gene3D" id="1.20.870.10">
    <property type="entry name" value="Son of sevenless (SoS) protein Chain: S domain 1"/>
    <property type="match status" value="1"/>
</dbReference>
<evidence type="ECO:0000259" key="5">
    <source>
        <dbReference type="PROSITE" id="PS50212"/>
    </source>
</evidence>
<dbReference type="InterPro" id="IPR036964">
    <property type="entry name" value="RASGEF_cat_dom_sf"/>
</dbReference>
<dbReference type="GO" id="GO:0007265">
    <property type="term" value="P:Ras protein signal transduction"/>
    <property type="evidence" value="ECO:0007669"/>
    <property type="project" value="TreeGrafter"/>
</dbReference>
<evidence type="ECO:0000313" key="6">
    <source>
        <dbReference type="EMBL" id="KAJ3221354.1"/>
    </source>
</evidence>
<dbReference type="InterPro" id="IPR023578">
    <property type="entry name" value="Ras_GEF_dom_sf"/>
</dbReference>